<protein>
    <recommendedName>
        <fullName evidence="5">tRNA pseudouridine synthase B</fullName>
        <ecNumber evidence="5">5.4.99.25</ecNumber>
    </recommendedName>
    <alternativeName>
        <fullName evidence="5">tRNA pseudouridine(55) synthase</fullName>
        <shortName evidence="5">Psi55 synthase</shortName>
    </alternativeName>
    <alternativeName>
        <fullName evidence="5">tRNA pseudouridylate synthase</fullName>
    </alternativeName>
    <alternativeName>
        <fullName evidence="5">tRNA-uridine isomerase</fullName>
    </alternativeName>
</protein>
<dbReference type="PANTHER" id="PTHR13767">
    <property type="entry name" value="TRNA-PSEUDOURIDINE SYNTHASE"/>
    <property type="match status" value="1"/>
</dbReference>
<dbReference type="EC" id="5.4.99.25" evidence="5"/>
<evidence type="ECO:0000313" key="8">
    <source>
        <dbReference type="Proteomes" id="UP000240042"/>
    </source>
</evidence>
<dbReference type="NCBIfam" id="TIGR00431">
    <property type="entry name" value="TruB"/>
    <property type="match status" value="1"/>
</dbReference>
<feature type="active site" description="Nucleophile" evidence="5">
    <location>
        <position position="40"/>
    </location>
</feature>
<sequence>MQYYGILGIWKPSGMTSFDVVRILKRKTGIKKIGHGGTLDPMASGVLPVLIGDATAFFDAVLHSPKTYRAVIQLGACTDTDDKEGKTVRKFEFRTFSDAQIQTSIDRLTGEISQIPPQYSALKVNGQRAYALARAGQEVVLQPRTIQVYAWNNVTYAADLGIISAEITCSSGTYIRSLARDLGAMLETGAYLSFLERTAAGGICLEDCIQPDAENWHEKILAPEHALNFIPAAEWEGSLDYLKTGRPLPDIGWEQGLNLLMFKDKIAALVFVDGQKISYQKNLAYRL</sequence>
<dbReference type="InterPro" id="IPR020103">
    <property type="entry name" value="PsdUridine_synth_cat_dom_sf"/>
</dbReference>
<dbReference type="GO" id="GO:1990481">
    <property type="term" value="P:mRNA pseudouridine synthesis"/>
    <property type="evidence" value="ECO:0007669"/>
    <property type="project" value="TreeGrafter"/>
</dbReference>
<organism evidence="7 8">
    <name type="scientific">Brevinema andersonii</name>
    <dbReference type="NCBI Taxonomy" id="34097"/>
    <lineage>
        <taxon>Bacteria</taxon>
        <taxon>Pseudomonadati</taxon>
        <taxon>Spirochaetota</taxon>
        <taxon>Spirochaetia</taxon>
        <taxon>Brevinematales</taxon>
        <taxon>Brevinemataceae</taxon>
        <taxon>Brevinema</taxon>
    </lineage>
</organism>
<evidence type="ECO:0000256" key="2">
    <source>
        <dbReference type="ARBA" id="ARBA00005642"/>
    </source>
</evidence>
<dbReference type="HAMAP" id="MF_01080">
    <property type="entry name" value="TruB_bact"/>
    <property type="match status" value="1"/>
</dbReference>
<comment type="function">
    <text evidence="5">Responsible for synthesis of pseudouridine from uracil-55 in the psi GC loop of transfer RNAs.</text>
</comment>
<keyword evidence="4 5" id="KW-0413">Isomerase</keyword>
<keyword evidence="8" id="KW-1185">Reference proteome</keyword>
<comment type="similarity">
    <text evidence="2 5">Belongs to the pseudouridine synthase TruB family. Type 1 subfamily.</text>
</comment>
<accession>A0A1I1F9M9</accession>
<dbReference type="EMBL" id="FOKY01000029">
    <property type="protein sequence ID" value="SFB96199.1"/>
    <property type="molecule type" value="Genomic_DNA"/>
</dbReference>
<dbReference type="InterPro" id="IPR014780">
    <property type="entry name" value="tRNA_psdUridine_synth_TruB"/>
</dbReference>
<evidence type="ECO:0000256" key="4">
    <source>
        <dbReference type="ARBA" id="ARBA00023235"/>
    </source>
</evidence>
<evidence type="ECO:0000313" key="7">
    <source>
        <dbReference type="EMBL" id="SFB96199.1"/>
    </source>
</evidence>
<dbReference type="SUPFAM" id="SSF55120">
    <property type="entry name" value="Pseudouridine synthase"/>
    <property type="match status" value="1"/>
</dbReference>
<evidence type="ECO:0000256" key="1">
    <source>
        <dbReference type="ARBA" id="ARBA00000385"/>
    </source>
</evidence>
<dbReference type="AlphaFoldDB" id="A0A1I1F9M9"/>
<dbReference type="GO" id="GO:0160148">
    <property type="term" value="F:tRNA pseudouridine(55) synthase activity"/>
    <property type="evidence" value="ECO:0007669"/>
    <property type="project" value="UniProtKB-EC"/>
</dbReference>
<dbReference type="GO" id="GO:0031119">
    <property type="term" value="P:tRNA pseudouridine synthesis"/>
    <property type="evidence" value="ECO:0007669"/>
    <property type="project" value="UniProtKB-UniRule"/>
</dbReference>
<dbReference type="Gene3D" id="3.30.2350.10">
    <property type="entry name" value="Pseudouridine synthase"/>
    <property type="match status" value="1"/>
</dbReference>
<keyword evidence="3 5" id="KW-0819">tRNA processing</keyword>
<comment type="catalytic activity">
    <reaction evidence="1 5">
        <text>uridine(55) in tRNA = pseudouridine(55) in tRNA</text>
        <dbReference type="Rhea" id="RHEA:42532"/>
        <dbReference type="Rhea" id="RHEA-COMP:10101"/>
        <dbReference type="Rhea" id="RHEA-COMP:10102"/>
        <dbReference type="ChEBI" id="CHEBI:65314"/>
        <dbReference type="ChEBI" id="CHEBI:65315"/>
        <dbReference type="EC" id="5.4.99.25"/>
    </reaction>
</comment>
<dbReference type="Proteomes" id="UP000240042">
    <property type="component" value="Unassembled WGS sequence"/>
</dbReference>
<reference evidence="8" key="1">
    <citation type="submission" date="2016-10" db="EMBL/GenBank/DDBJ databases">
        <authorList>
            <person name="Varghese N."/>
            <person name="Submissions S."/>
        </authorList>
    </citation>
    <scope>NUCLEOTIDE SEQUENCE [LARGE SCALE GENOMIC DNA]</scope>
    <source>
        <strain evidence="8">ATCC 43811</strain>
    </source>
</reference>
<proteinExistence type="inferred from homology"/>
<dbReference type="STRING" id="34097.SAMN02745150_01448"/>
<evidence type="ECO:0000256" key="3">
    <source>
        <dbReference type="ARBA" id="ARBA00022694"/>
    </source>
</evidence>
<name>A0A1I1F9M9_BREAD</name>
<dbReference type="InterPro" id="IPR002501">
    <property type="entry name" value="PsdUridine_synth_N"/>
</dbReference>
<dbReference type="PANTHER" id="PTHR13767:SF2">
    <property type="entry name" value="PSEUDOURIDYLATE SYNTHASE TRUB1"/>
    <property type="match status" value="1"/>
</dbReference>
<dbReference type="OrthoDB" id="9802309at2"/>
<dbReference type="RefSeq" id="WP_092320136.1">
    <property type="nucleotide sequence ID" value="NZ_FOKY01000029.1"/>
</dbReference>
<dbReference type="CDD" id="cd02573">
    <property type="entry name" value="PseudoU_synth_EcTruB"/>
    <property type="match status" value="1"/>
</dbReference>
<dbReference type="GO" id="GO:0003723">
    <property type="term" value="F:RNA binding"/>
    <property type="evidence" value="ECO:0007669"/>
    <property type="project" value="InterPro"/>
</dbReference>
<feature type="domain" description="Pseudouridine synthase II N-terminal" evidence="6">
    <location>
        <begin position="25"/>
        <end position="175"/>
    </location>
</feature>
<evidence type="ECO:0000259" key="6">
    <source>
        <dbReference type="Pfam" id="PF01509"/>
    </source>
</evidence>
<gene>
    <name evidence="5" type="primary">truB</name>
    <name evidence="7" type="ORF">SAMN02745150_01448</name>
</gene>
<dbReference type="Pfam" id="PF01509">
    <property type="entry name" value="TruB_N"/>
    <property type="match status" value="1"/>
</dbReference>
<evidence type="ECO:0000256" key="5">
    <source>
        <dbReference type="HAMAP-Rule" id="MF_01080"/>
    </source>
</evidence>